<organism evidence="3 4">
    <name type="scientific">Kolteria novifilia</name>
    <dbReference type="NCBI Taxonomy" id="2527975"/>
    <lineage>
        <taxon>Bacteria</taxon>
        <taxon>Pseudomonadati</taxon>
        <taxon>Planctomycetota</taxon>
        <taxon>Planctomycetia</taxon>
        <taxon>Kolteriales</taxon>
        <taxon>Kolteriaceae</taxon>
        <taxon>Kolteria</taxon>
    </lineage>
</organism>
<dbReference type="PIRSF" id="PIRSF033271">
    <property type="entry name" value="UCP033271"/>
    <property type="match status" value="1"/>
</dbReference>
<dbReference type="AlphaFoldDB" id="A0A518AX57"/>
<name>A0A518AX57_9BACT</name>
<gene>
    <name evidence="3" type="ORF">Pan216_01470</name>
</gene>
<dbReference type="InterPro" id="IPR008322">
    <property type="entry name" value="UPF0261"/>
</dbReference>
<dbReference type="Gene3D" id="3.40.50.12020">
    <property type="entry name" value="Uncharacterised protein family UPF0261, NN domain"/>
    <property type="match status" value="1"/>
</dbReference>
<dbReference type="InterPro" id="IPR056778">
    <property type="entry name" value="UPF0261_C"/>
</dbReference>
<dbReference type="RefSeq" id="WP_145253420.1">
    <property type="nucleotide sequence ID" value="NZ_CP036279.1"/>
</dbReference>
<dbReference type="Proteomes" id="UP000317093">
    <property type="component" value="Chromosome"/>
</dbReference>
<evidence type="ECO:0000259" key="1">
    <source>
        <dbReference type="Pfam" id="PF06792"/>
    </source>
</evidence>
<dbReference type="InterPro" id="IPR044122">
    <property type="entry name" value="UPF0261_N"/>
</dbReference>
<feature type="domain" description="UPF0261" evidence="1">
    <location>
        <begin position="3"/>
        <end position="176"/>
    </location>
</feature>
<dbReference type="PANTHER" id="PTHR31862">
    <property type="entry name" value="UPF0261 DOMAIN PROTEIN (AFU_ORTHOLOGUE AFUA_1G10120)"/>
    <property type="match status" value="1"/>
</dbReference>
<dbReference type="Pfam" id="PF23189">
    <property type="entry name" value="UPF0261_C"/>
    <property type="match status" value="1"/>
</dbReference>
<evidence type="ECO:0000313" key="3">
    <source>
        <dbReference type="EMBL" id="QDU59319.1"/>
    </source>
</evidence>
<dbReference type="CDD" id="cd15488">
    <property type="entry name" value="Tm-1-like"/>
    <property type="match status" value="1"/>
</dbReference>
<proteinExistence type="predicted"/>
<dbReference type="Pfam" id="PF06792">
    <property type="entry name" value="UPF0261"/>
    <property type="match status" value="1"/>
</dbReference>
<accession>A0A518AX57</accession>
<dbReference type="Gene3D" id="3.40.50.12030">
    <property type="entry name" value="Uncharacterised protein family UPF0261, NC domain"/>
    <property type="match status" value="1"/>
</dbReference>
<dbReference type="NCBIfam" id="NF002674">
    <property type="entry name" value="PRK02399.1-2"/>
    <property type="match status" value="1"/>
</dbReference>
<evidence type="ECO:0000313" key="4">
    <source>
        <dbReference type="Proteomes" id="UP000317093"/>
    </source>
</evidence>
<dbReference type="OrthoDB" id="9776369at2"/>
<dbReference type="InterPro" id="IPR051353">
    <property type="entry name" value="Tobamovirus_resist_UPF0261"/>
</dbReference>
<evidence type="ECO:0000259" key="2">
    <source>
        <dbReference type="Pfam" id="PF23189"/>
    </source>
</evidence>
<dbReference type="KEGG" id="knv:Pan216_01470"/>
<dbReference type="PANTHER" id="PTHR31862:SF1">
    <property type="entry name" value="UPF0261 DOMAIN PROTEIN (AFU_ORTHOLOGUE AFUA_1G10120)"/>
    <property type="match status" value="1"/>
</dbReference>
<sequence length="411" mass="43583">MSTILVLGAFDTKGAEHAFLRECLLEAGVEVLSVNLGVMGTTDRFPVDIEADEIARHGGESVYALREAGDRGEAVRLMGEGAASVVRELFDEGRFDAIVGMGGSGGTSMIAAAMRSLPVGVPKLCVSTVAAGDIAPYVGTKDIVMMPSVVDVAGVNRVSRVLIRQAAAAIVGMAGQSDARQPESENPVVAATMFGNTTECVDACRRYLEESDFEVLVFHATGVGGRAMEELIDEGWVDAVLDVTTTEWADEIAGGIMSAGPTRLEAAGRRGLPQLIVPGCLDMVNFGPIETVPEHLRRGDRHFYEWAPAVTLMRTTAEENRRLGTIFAEKANGAQGPIAFLVPTCGFSVLGEEGDLFHDPEADGAFSEGLRETLDPSIRVETIDVPINDAAFSKRAVAMLLELIEQGRASG</sequence>
<reference evidence="3 4" key="1">
    <citation type="submission" date="2019-02" db="EMBL/GenBank/DDBJ databases">
        <title>Deep-cultivation of Planctomycetes and their phenomic and genomic characterization uncovers novel biology.</title>
        <authorList>
            <person name="Wiegand S."/>
            <person name="Jogler M."/>
            <person name="Boedeker C."/>
            <person name="Pinto D."/>
            <person name="Vollmers J."/>
            <person name="Rivas-Marin E."/>
            <person name="Kohn T."/>
            <person name="Peeters S.H."/>
            <person name="Heuer A."/>
            <person name="Rast P."/>
            <person name="Oberbeckmann S."/>
            <person name="Bunk B."/>
            <person name="Jeske O."/>
            <person name="Meyerdierks A."/>
            <person name="Storesund J.E."/>
            <person name="Kallscheuer N."/>
            <person name="Luecker S."/>
            <person name="Lage O.M."/>
            <person name="Pohl T."/>
            <person name="Merkel B.J."/>
            <person name="Hornburger P."/>
            <person name="Mueller R.-W."/>
            <person name="Bruemmer F."/>
            <person name="Labrenz M."/>
            <person name="Spormann A.M."/>
            <person name="Op den Camp H."/>
            <person name="Overmann J."/>
            <person name="Amann R."/>
            <person name="Jetten M.S.M."/>
            <person name="Mascher T."/>
            <person name="Medema M.H."/>
            <person name="Devos D.P."/>
            <person name="Kaster A.-K."/>
            <person name="Ovreas L."/>
            <person name="Rohde M."/>
            <person name="Galperin M.Y."/>
            <person name="Jogler C."/>
        </authorList>
    </citation>
    <scope>NUCLEOTIDE SEQUENCE [LARGE SCALE GENOMIC DNA]</scope>
    <source>
        <strain evidence="3 4">Pan216</strain>
    </source>
</reference>
<dbReference type="EMBL" id="CP036279">
    <property type="protein sequence ID" value="QDU59319.1"/>
    <property type="molecule type" value="Genomic_DNA"/>
</dbReference>
<feature type="domain" description="UPF0261" evidence="2">
    <location>
        <begin position="187"/>
        <end position="403"/>
    </location>
</feature>
<protein>
    <submittedName>
        <fullName evidence="3">Uncharacterized protein</fullName>
    </submittedName>
</protein>
<keyword evidence="4" id="KW-1185">Reference proteome</keyword>